<evidence type="ECO:0000313" key="3">
    <source>
        <dbReference type="Proteomes" id="UP001626550"/>
    </source>
</evidence>
<gene>
    <name evidence="2" type="ORF">Ciccas_006430</name>
</gene>
<feature type="coiled-coil region" evidence="1">
    <location>
        <begin position="152"/>
        <end position="214"/>
    </location>
</feature>
<evidence type="ECO:0000256" key="1">
    <source>
        <dbReference type="SAM" id="Coils"/>
    </source>
</evidence>
<dbReference type="EMBL" id="JBJKFK010000865">
    <property type="protein sequence ID" value="KAL3314940.1"/>
    <property type="molecule type" value="Genomic_DNA"/>
</dbReference>
<dbReference type="Proteomes" id="UP001626550">
    <property type="component" value="Unassembled WGS sequence"/>
</dbReference>
<sequence length="257" mass="29266">MIAYHKVAKRDNVTLISETFVLLSEKQDAANTEIASLRRELAELRVSQAIKESLPGQGNSARALQAPQDPVDAARSTFSQEFYNSGLKDAVSALNLSEKSYFAITKSVSAALEMPSIPGQRSMAHLPEGERLALEKERQQAGGLLTQRICSLRDQLRRKDDLMQNYEREQHQMKQSDTLAALKTEQLEEMIVELRQKELEIDFLRQNVQDLEEKCHSNKSFPHKVNFTDIRIICLTFSMIFVVKCINTVRCIPKRKN</sequence>
<proteinExistence type="predicted"/>
<protein>
    <submittedName>
        <fullName evidence="2">Uncharacterized protein</fullName>
    </submittedName>
</protein>
<evidence type="ECO:0000313" key="2">
    <source>
        <dbReference type="EMBL" id="KAL3314940.1"/>
    </source>
</evidence>
<reference evidence="2 3" key="1">
    <citation type="submission" date="2024-11" db="EMBL/GenBank/DDBJ databases">
        <title>Adaptive evolution of stress response genes in parasites aligns with host niche diversity.</title>
        <authorList>
            <person name="Hahn C."/>
            <person name="Resl P."/>
        </authorList>
    </citation>
    <scope>NUCLEOTIDE SEQUENCE [LARGE SCALE GENOMIC DNA]</scope>
    <source>
        <strain evidence="2">EGGRZ-B1_66</strain>
        <tissue evidence="2">Body</tissue>
    </source>
</reference>
<dbReference type="AlphaFoldDB" id="A0ABD2Q5S4"/>
<organism evidence="2 3">
    <name type="scientific">Cichlidogyrus casuarinus</name>
    <dbReference type="NCBI Taxonomy" id="1844966"/>
    <lineage>
        <taxon>Eukaryota</taxon>
        <taxon>Metazoa</taxon>
        <taxon>Spiralia</taxon>
        <taxon>Lophotrochozoa</taxon>
        <taxon>Platyhelminthes</taxon>
        <taxon>Monogenea</taxon>
        <taxon>Monopisthocotylea</taxon>
        <taxon>Dactylogyridea</taxon>
        <taxon>Ancyrocephalidae</taxon>
        <taxon>Cichlidogyrus</taxon>
    </lineage>
</organism>
<feature type="non-terminal residue" evidence="2">
    <location>
        <position position="257"/>
    </location>
</feature>
<name>A0ABD2Q5S4_9PLAT</name>
<comment type="caution">
    <text evidence="2">The sequence shown here is derived from an EMBL/GenBank/DDBJ whole genome shotgun (WGS) entry which is preliminary data.</text>
</comment>
<keyword evidence="3" id="KW-1185">Reference proteome</keyword>
<keyword evidence="1" id="KW-0175">Coiled coil</keyword>
<accession>A0ABD2Q5S4</accession>